<dbReference type="EMBL" id="JAPFFF010000054">
    <property type="protein sequence ID" value="KAK8838643.1"/>
    <property type="molecule type" value="Genomic_DNA"/>
</dbReference>
<feature type="compositionally biased region" description="Low complexity" evidence="1">
    <location>
        <begin position="525"/>
        <end position="540"/>
    </location>
</feature>
<feature type="compositionally biased region" description="Polar residues" evidence="1">
    <location>
        <begin position="638"/>
        <end position="654"/>
    </location>
</feature>
<dbReference type="InterPro" id="IPR016024">
    <property type="entry name" value="ARM-type_fold"/>
</dbReference>
<feature type="compositionally biased region" description="Polar residues" evidence="1">
    <location>
        <begin position="541"/>
        <end position="597"/>
    </location>
</feature>
<feature type="compositionally biased region" description="Polar residues" evidence="1">
    <location>
        <begin position="223"/>
        <end position="234"/>
    </location>
</feature>
<dbReference type="InterPro" id="IPR011989">
    <property type="entry name" value="ARM-like"/>
</dbReference>
<sequence>MMNEKDVLDGIQSTSPKLVLNSLISLADFLDQDAINSEFLNTSFHLLIPLISSNHFKIRSNSLIILSDILDNWYDSISDAYLALPGSLLALLSVNKIVSKCGISCLKQILQNENPIVYWPDIEKTITSSRSLEVRIQVLEMLTIVSDKIPLNPIVKLIDDPKYQIRRAALELLQTVDTNKLKEAARSVKISYEAMKLLFTTCPELGDIDSLDPNYSKEPFASKTLSIRSKSRSAQDNDNNNNLTSQNKQPVILQSSKLLRTNLNQNSRPLFTSTRQYKSRIPTINSKYKSQQNETEKSSYTKQTKINATAGNDFDNSQKNKNLNKSKPQISAASKTINKNNRNNNNSNHRNDDDFGDIGIVVRNSRDDLLSKVRTLPQRAPEFNENQDHSDEPNKTIQNLKKQFFIEEEEEELEIEIELKENVSFNQLPQTETNDKSQQMSNNNNNNDENENENIINNDDLNEVNNSMKNDTAKKLKITTQSSPTVFEKVSTSNANSPAPPSDNEYASPDQNSSQKKKKKKIIKQKSASNSSKKSKSPPSRTNNDNENPPQANSGLSTPTANQAAKANISKMSQSLKQTPTESNANNSSRFKQSPTDSSNNNNSSRFKQSPTDSSNNNNSSRFKQSPTDSSNNNNNSRIKQSPNENNNSSRIKQSPSESNNNNSNNSRIKQSPSESNNNNSNNSRIKQSPVHNDGDNENSRMSTKSSRIKQSPSDNNNGNGSSRIGRSQLLHDNYDDDANYNDMHANFNDNFYEEEVMNENFANSSSNLLQKKQNHNMKRESSRSVSFNEPVGHLEMAPKISIEYRPQDLAETTWLEKITFLDSMGAALATNQQFTDSPLDLIDCVLITAYPPHQKVTFMIPPILSELILRYPEVVRKRLTELVTFSLFTMVGDEWQEDGGFDKFLSVFILESDPTDLIETALKVTDETERKLPFELLIMCVYEEIPEMKLPYSVVSHLVCNILKRFPLNESQEELFTFICERELEFVRKYGMKLPLDARHKIVTFLRKSEKFNATETQSVSSRTSQQKQKSQAQQQQTINIPSNESSLMKIIQNEFKVGPKKSNLQRCLLALTALDPEMQLELFVNFLNYLGKFTETVIYENEEELSKLCMKHFTSNKYLKFLDASYVLPETIVGFSKIVWCSPQGLLQGADEYLLSLYEIFKNSNGKVRIDIIKIVIAINKVTGTSILDFEEVVEPYRKLISSLIAQFHYQK</sequence>
<evidence type="ECO:0008006" key="4">
    <source>
        <dbReference type="Google" id="ProtNLM"/>
    </source>
</evidence>
<feature type="region of interest" description="Disordered" evidence="1">
    <location>
        <begin position="263"/>
        <end position="357"/>
    </location>
</feature>
<reference evidence="2 3" key="1">
    <citation type="submission" date="2024-04" db="EMBL/GenBank/DDBJ databases">
        <title>Tritrichomonas musculus Genome.</title>
        <authorList>
            <person name="Alves-Ferreira E."/>
            <person name="Grigg M."/>
            <person name="Lorenzi H."/>
            <person name="Galac M."/>
        </authorList>
    </citation>
    <scope>NUCLEOTIDE SEQUENCE [LARGE SCALE GENOMIC DNA]</scope>
    <source>
        <strain evidence="2 3">EAF2021</strain>
    </source>
</reference>
<proteinExistence type="predicted"/>
<feature type="compositionally biased region" description="Low complexity" evidence="1">
    <location>
        <begin position="317"/>
        <end position="327"/>
    </location>
</feature>
<name>A0ABR2GXG6_9EUKA</name>
<feature type="region of interest" description="Disordered" evidence="1">
    <location>
        <begin position="424"/>
        <end position="728"/>
    </location>
</feature>
<feature type="compositionally biased region" description="Low complexity" evidence="1">
    <location>
        <begin position="338"/>
        <end position="348"/>
    </location>
</feature>
<evidence type="ECO:0000313" key="3">
    <source>
        <dbReference type="Proteomes" id="UP001470230"/>
    </source>
</evidence>
<protein>
    <recommendedName>
        <fullName evidence="4">TOG domain-containing protein</fullName>
    </recommendedName>
</protein>
<feature type="region of interest" description="Disordered" evidence="1">
    <location>
        <begin position="1017"/>
        <end position="1040"/>
    </location>
</feature>
<feature type="compositionally biased region" description="Polar residues" evidence="1">
    <location>
        <begin position="263"/>
        <end position="293"/>
    </location>
</feature>
<comment type="caution">
    <text evidence="2">The sequence shown here is derived from an EMBL/GenBank/DDBJ whole genome shotgun (WGS) entry which is preliminary data.</text>
</comment>
<feature type="compositionally biased region" description="Low complexity" evidence="1">
    <location>
        <begin position="714"/>
        <end position="728"/>
    </location>
</feature>
<dbReference type="Proteomes" id="UP001470230">
    <property type="component" value="Unassembled WGS sequence"/>
</dbReference>
<dbReference type="Gene3D" id="1.25.10.10">
    <property type="entry name" value="Leucine-rich Repeat Variant"/>
    <property type="match status" value="1"/>
</dbReference>
<evidence type="ECO:0000313" key="2">
    <source>
        <dbReference type="EMBL" id="KAK8838643.1"/>
    </source>
</evidence>
<evidence type="ECO:0000256" key="1">
    <source>
        <dbReference type="SAM" id="MobiDB-lite"/>
    </source>
</evidence>
<dbReference type="PANTHER" id="PTHR37458:SF1">
    <property type="entry name" value="THISBE"/>
    <property type="match status" value="1"/>
</dbReference>
<feature type="region of interest" description="Disordered" evidence="1">
    <location>
        <begin position="376"/>
        <end position="395"/>
    </location>
</feature>
<feature type="compositionally biased region" description="Low complexity" evidence="1">
    <location>
        <begin position="1018"/>
        <end position="1039"/>
    </location>
</feature>
<dbReference type="PANTHER" id="PTHR37458">
    <property type="entry name" value="THISBE"/>
    <property type="match status" value="1"/>
</dbReference>
<feature type="compositionally biased region" description="Low complexity" evidence="1">
    <location>
        <begin position="442"/>
        <end position="466"/>
    </location>
</feature>
<keyword evidence="3" id="KW-1185">Reference proteome</keyword>
<accession>A0ABR2GXG6</accession>
<gene>
    <name evidence="2" type="ORF">M9Y10_032679</name>
</gene>
<feature type="compositionally biased region" description="Polar residues" evidence="1">
    <location>
        <begin position="300"/>
        <end position="310"/>
    </location>
</feature>
<feature type="compositionally biased region" description="Polar residues" evidence="1">
    <location>
        <begin position="700"/>
        <end position="713"/>
    </location>
</feature>
<feature type="compositionally biased region" description="Low complexity" evidence="1">
    <location>
        <begin position="655"/>
        <end position="684"/>
    </location>
</feature>
<feature type="compositionally biased region" description="Polar residues" evidence="1">
    <location>
        <begin position="328"/>
        <end position="337"/>
    </location>
</feature>
<organism evidence="2 3">
    <name type="scientific">Tritrichomonas musculus</name>
    <dbReference type="NCBI Taxonomy" id="1915356"/>
    <lineage>
        <taxon>Eukaryota</taxon>
        <taxon>Metamonada</taxon>
        <taxon>Parabasalia</taxon>
        <taxon>Tritrichomonadida</taxon>
        <taxon>Tritrichomonadidae</taxon>
        <taxon>Tritrichomonas</taxon>
    </lineage>
</organism>
<feature type="compositionally biased region" description="Basic residues" evidence="1">
    <location>
        <begin position="515"/>
        <end position="524"/>
    </location>
</feature>
<dbReference type="SUPFAM" id="SSF48371">
    <property type="entry name" value="ARM repeat"/>
    <property type="match status" value="1"/>
</dbReference>
<feature type="region of interest" description="Disordered" evidence="1">
    <location>
        <begin position="222"/>
        <end position="250"/>
    </location>
</feature>
<feature type="compositionally biased region" description="Polar residues" evidence="1">
    <location>
        <begin position="424"/>
        <end position="441"/>
    </location>
</feature>